<proteinExistence type="predicted"/>
<dbReference type="AlphaFoldDB" id="A0A4E0Q4C5"/>
<dbReference type="Proteomes" id="UP000297295">
    <property type="component" value="Unassembled WGS sequence"/>
</dbReference>
<name>A0A4E0Q4C5_9EURY</name>
<keyword evidence="2" id="KW-1185">Reference proteome</keyword>
<sequence length="96" mass="10913">MGVELRDRKYPGFLKRGTSRIDGLSASASFELTLPIKSINRGDHIRSIDTMEKRNRLEYENPASYDEDAEFKPMLQSVINTRCNYDGGKIEGTLEV</sequence>
<evidence type="ECO:0000313" key="1">
    <source>
        <dbReference type="EMBL" id="TGC08710.1"/>
    </source>
</evidence>
<protein>
    <submittedName>
        <fullName evidence="1">Uncharacterized protein</fullName>
    </submittedName>
</protein>
<dbReference type="RefSeq" id="WP_135389894.1">
    <property type="nucleotide sequence ID" value="NZ_PGGK01000008.1"/>
</dbReference>
<comment type="caution">
    <text evidence="1">The sequence shown here is derived from an EMBL/GenBank/DDBJ whole genome shotgun (WGS) entry which is preliminary data.</text>
</comment>
<evidence type="ECO:0000313" key="2">
    <source>
        <dbReference type="Proteomes" id="UP000297295"/>
    </source>
</evidence>
<dbReference type="EMBL" id="PGGK01000008">
    <property type="protein sequence ID" value="TGC08710.1"/>
    <property type="molecule type" value="Genomic_DNA"/>
</dbReference>
<accession>A0A4E0Q4C5</accession>
<organism evidence="1 2">
    <name type="scientific">Methanolobus halotolerans</name>
    <dbReference type="NCBI Taxonomy" id="2052935"/>
    <lineage>
        <taxon>Archaea</taxon>
        <taxon>Methanobacteriati</taxon>
        <taxon>Methanobacteriota</taxon>
        <taxon>Stenosarchaea group</taxon>
        <taxon>Methanomicrobia</taxon>
        <taxon>Methanosarcinales</taxon>
        <taxon>Methanosarcinaceae</taxon>
        <taxon>Methanolobus</taxon>
    </lineage>
</organism>
<reference evidence="1 2" key="1">
    <citation type="submission" date="2017-11" db="EMBL/GenBank/DDBJ databases">
        <title>Isolation and Characterization of Methanogenic Archaea from Saline Meromictic Lake at Siberia.</title>
        <authorList>
            <person name="Shen Y."/>
            <person name="Huang H.-H."/>
            <person name="Lai M.-C."/>
            <person name="Chen S.-C."/>
        </authorList>
    </citation>
    <scope>NUCLEOTIDE SEQUENCE [LARGE SCALE GENOMIC DNA]</scope>
    <source>
        <strain evidence="1 2">SY-01</strain>
    </source>
</reference>
<gene>
    <name evidence="1" type="ORF">CUN85_08515</name>
</gene>